<proteinExistence type="predicted"/>
<evidence type="ECO:0000256" key="1">
    <source>
        <dbReference type="SAM" id="MobiDB-lite"/>
    </source>
</evidence>
<evidence type="ECO:0000313" key="3">
    <source>
        <dbReference type="Proteomes" id="UP000799118"/>
    </source>
</evidence>
<feature type="compositionally biased region" description="Polar residues" evidence="1">
    <location>
        <begin position="1"/>
        <end position="10"/>
    </location>
</feature>
<evidence type="ECO:0000313" key="2">
    <source>
        <dbReference type="EMBL" id="KAE9402792.1"/>
    </source>
</evidence>
<dbReference type="EMBL" id="ML769431">
    <property type="protein sequence ID" value="KAE9402792.1"/>
    <property type="molecule type" value="Genomic_DNA"/>
</dbReference>
<accession>A0A6A4HU94</accession>
<organism evidence="2 3">
    <name type="scientific">Gymnopus androsaceus JB14</name>
    <dbReference type="NCBI Taxonomy" id="1447944"/>
    <lineage>
        <taxon>Eukaryota</taxon>
        <taxon>Fungi</taxon>
        <taxon>Dikarya</taxon>
        <taxon>Basidiomycota</taxon>
        <taxon>Agaricomycotina</taxon>
        <taxon>Agaricomycetes</taxon>
        <taxon>Agaricomycetidae</taxon>
        <taxon>Agaricales</taxon>
        <taxon>Marasmiineae</taxon>
        <taxon>Omphalotaceae</taxon>
        <taxon>Gymnopus</taxon>
    </lineage>
</organism>
<feature type="region of interest" description="Disordered" evidence="1">
    <location>
        <begin position="1"/>
        <end position="20"/>
    </location>
</feature>
<gene>
    <name evidence="2" type="ORF">BT96DRAFT_990812</name>
</gene>
<sequence>MSSPPTATHCSDTENDSDTSSVDIVDVVQDVLNDVRSNFDSAGLTWNGAAGRDDSLDCLDTPTWTRTQLYRCSNQAREDWASHPTFTGTQLVERKASLKRQCEESEKRRLSSVHALDKWAKQEETIMAKFARCRRADEVAAPGEGSRTRTMLANAIENVVWVQEYKRKAEETWALREEELDSLRASKMEIRRLFRRRNKDRINENCRIPKETVDERVIYLRAPKKRSRVQDASQGDTGSICGLNLPEKMPLSYHLNCLDVLKQELKGIFSQSGSTQTYHKYVSMLYDQFINAVSAGETYQYMDPFVAAITDIEERLGIVRHHVLNIAGLTSEQFSQVLDLEGMLRATVIAMEQLQMSFLAGGLRELQTMFRDRSFRFQCAGRQRENYLSLI</sequence>
<reference evidence="2" key="1">
    <citation type="journal article" date="2019" name="Environ. Microbiol.">
        <title>Fungal ecological strategies reflected in gene transcription - a case study of two litter decomposers.</title>
        <authorList>
            <person name="Barbi F."/>
            <person name="Kohler A."/>
            <person name="Barry K."/>
            <person name="Baskaran P."/>
            <person name="Daum C."/>
            <person name="Fauchery L."/>
            <person name="Ihrmark K."/>
            <person name="Kuo A."/>
            <person name="LaButti K."/>
            <person name="Lipzen A."/>
            <person name="Morin E."/>
            <person name="Grigoriev I.V."/>
            <person name="Henrissat B."/>
            <person name="Lindahl B."/>
            <person name="Martin F."/>
        </authorList>
    </citation>
    <scope>NUCLEOTIDE SEQUENCE</scope>
    <source>
        <strain evidence="2">JB14</strain>
    </source>
</reference>
<dbReference type="Proteomes" id="UP000799118">
    <property type="component" value="Unassembled WGS sequence"/>
</dbReference>
<protein>
    <submittedName>
        <fullName evidence="2">Uncharacterized protein</fullName>
    </submittedName>
</protein>
<name>A0A6A4HU94_9AGAR</name>
<keyword evidence="3" id="KW-1185">Reference proteome</keyword>
<dbReference type="AlphaFoldDB" id="A0A6A4HU94"/>
<dbReference type="OrthoDB" id="10673841at2759"/>